<dbReference type="AlphaFoldDB" id="A0A5C1AHQ1"/>
<sequence>MNGQSIQQRIWRGYAKAAAVLGSACQFSRPASGVTPTVWTDPVTHTLNNPLFCRYVSLNAEDMKYSKPNKYGKATWYALVDGCGLQPGDYFVGSEGTFFVAALQALLPILVVECNRTVTLSRVPRQTAVGAVSYSGMTQQNETPYVSGVPCSILQGTKGEKNEADLPGDVRLPWWVLLMPASVGTVLYGDLIVDDLGKRYIASSVELTDLGYRITAMQANT</sequence>
<dbReference type="OrthoDB" id="9134780at2"/>
<evidence type="ECO:0000313" key="1">
    <source>
        <dbReference type="EMBL" id="QEL18721.1"/>
    </source>
</evidence>
<gene>
    <name evidence="1" type="ORF">PX52LOC_05757</name>
</gene>
<evidence type="ECO:0000313" key="2">
    <source>
        <dbReference type="Proteomes" id="UP000324974"/>
    </source>
</evidence>
<proteinExistence type="predicted"/>
<accession>A0A5C1AHQ1</accession>
<dbReference type="EMBL" id="CP042425">
    <property type="protein sequence ID" value="QEL18721.1"/>
    <property type="molecule type" value="Genomic_DNA"/>
</dbReference>
<reference evidence="2" key="1">
    <citation type="submission" date="2019-08" db="EMBL/GenBank/DDBJ databases">
        <title>Limnoglobus roseus gen. nov., sp. nov., a novel freshwater planctomycete with a giant genome from the family Gemmataceae.</title>
        <authorList>
            <person name="Kulichevskaya I.S."/>
            <person name="Naumoff D.G."/>
            <person name="Miroshnikov K."/>
            <person name="Ivanova A."/>
            <person name="Philippov D.A."/>
            <person name="Hakobyan A."/>
            <person name="Rijpstra I.C."/>
            <person name="Sinninghe Damste J.S."/>
            <person name="Liesack W."/>
            <person name="Dedysh S.N."/>
        </authorList>
    </citation>
    <scope>NUCLEOTIDE SEQUENCE [LARGE SCALE GENOMIC DNA]</scope>
    <source>
        <strain evidence="2">PX52</strain>
    </source>
</reference>
<dbReference type="KEGG" id="lrs:PX52LOC_05757"/>
<organism evidence="1 2">
    <name type="scientific">Limnoglobus roseus</name>
    <dbReference type="NCBI Taxonomy" id="2598579"/>
    <lineage>
        <taxon>Bacteria</taxon>
        <taxon>Pseudomonadati</taxon>
        <taxon>Planctomycetota</taxon>
        <taxon>Planctomycetia</taxon>
        <taxon>Gemmatales</taxon>
        <taxon>Gemmataceae</taxon>
        <taxon>Limnoglobus</taxon>
    </lineage>
</organism>
<dbReference type="Proteomes" id="UP000324974">
    <property type="component" value="Chromosome"/>
</dbReference>
<name>A0A5C1AHQ1_9BACT</name>
<protein>
    <submittedName>
        <fullName evidence="1">Uncharacterized protein</fullName>
    </submittedName>
</protein>
<keyword evidence="2" id="KW-1185">Reference proteome</keyword>